<dbReference type="Proteomes" id="UP001500393">
    <property type="component" value="Unassembled WGS sequence"/>
</dbReference>
<dbReference type="Gene3D" id="3.40.710.10">
    <property type="entry name" value="DD-peptidase/beta-lactamase superfamily"/>
    <property type="match status" value="1"/>
</dbReference>
<evidence type="ECO:0000256" key="3">
    <source>
        <dbReference type="ARBA" id="ARBA00023136"/>
    </source>
</evidence>
<proteinExistence type="inferred from homology"/>
<reference evidence="8 9" key="1">
    <citation type="journal article" date="2019" name="Int. J. Syst. Evol. Microbiol.">
        <title>The Global Catalogue of Microorganisms (GCM) 10K type strain sequencing project: providing services to taxonomists for standard genome sequencing and annotation.</title>
        <authorList>
            <consortium name="The Broad Institute Genomics Platform"/>
            <consortium name="The Broad Institute Genome Sequencing Center for Infectious Disease"/>
            <person name="Wu L."/>
            <person name="Ma J."/>
        </authorList>
    </citation>
    <scope>NUCLEOTIDE SEQUENCE [LARGE SCALE GENOMIC DNA]</scope>
    <source>
        <strain evidence="8 9">JCM 14969</strain>
    </source>
</reference>
<feature type="domain" description="Penicillin-binding protein transpeptidase" evidence="5">
    <location>
        <begin position="348"/>
        <end position="618"/>
    </location>
</feature>
<dbReference type="PANTHER" id="PTHR30627:SF24">
    <property type="entry name" value="PENICILLIN-BINDING PROTEIN 4B"/>
    <property type="match status" value="1"/>
</dbReference>
<evidence type="ECO:0000313" key="9">
    <source>
        <dbReference type="Proteomes" id="UP001500393"/>
    </source>
</evidence>
<dbReference type="InterPro" id="IPR050515">
    <property type="entry name" value="Beta-lactam/transpept"/>
</dbReference>
<evidence type="ECO:0000259" key="5">
    <source>
        <dbReference type="Pfam" id="PF00905"/>
    </source>
</evidence>
<dbReference type="EMBL" id="BAAAOS010000017">
    <property type="protein sequence ID" value="GAA1565941.1"/>
    <property type="molecule type" value="Genomic_DNA"/>
</dbReference>
<dbReference type="Gene3D" id="3.90.1310.10">
    <property type="entry name" value="Penicillin-binding protein 2a (Domain 2)"/>
    <property type="match status" value="1"/>
</dbReference>
<organism evidence="8 9">
    <name type="scientific">Kribbella sancticallisti</name>
    <dbReference type="NCBI Taxonomy" id="460087"/>
    <lineage>
        <taxon>Bacteria</taxon>
        <taxon>Bacillati</taxon>
        <taxon>Actinomycetota</taxon>
        <taxon>Actinomycetes</taxon>
        <taxon>Propionibacteriales</taxon>
        <taxon>Kribbellaceae</taxon>
        <taxon>Kribbella</taxon>
    </lineage>
</organism>
<keyword evidence="9" id="KW-1185">Reference proteome</keyword>
<comment type="subcellular location">
    <subcellularLocation>
        <location evidence="1">Membrane</location>
    </subcellularLocation>
</comment>
<gene>
    <name evidence="8" type="ORF">GCM10009789_19290</name>
</gene>
<comment type="similarity">
    <text evidence="2">Belongs to the transpeptidase family.</text>
</comment>
<sequence length="622" mass="63422">MLVTAGCTDSKSEGGKPDPNNEKQASAEVVKNFAAAWVKAWAPDGKPDEAAALSDTPATFGKRLDEVDTALVAQSVTVTPKDEPNCSDDNTCTQDLDVEAVLRGIGTMKWTSTATAVKTGDAWKIKASGDTIYPGLGEANYLKRVRALPARASILDRNGKALTANRPVVIVGVAAGTKATAATYAAFTKNLQVDGAKLKARAVAAPAGQFVDAITIRAEEWETLRPTMGKLPGVLTMGGTQSLAESPTFARSVIGTMKTATAETLKNAGPTASAADQVGTTGLQYAFQQQLAGTPGGTVTLRDGKTKLSIKTVFSQQGKAGAPVKTSLDPALQRAAEAALATSKLNASLVAVQASTGQVLAAANGPTPTNYNRAFQGRYAPGSTFKIVTSAALMGTGQNKSTPLPCTNTINVLGKTFKNYDGLAAYGNGTMEQALNQSCNTAFISQHGRLPKDGMTKAAALFGFGQDVKLAIPAYGGEVPAPKDDVAEAASMIGQGTVTASPLQMAMVAGAVQHGTALKPVLVPGKDPAGAAASPLPAATTAALRTMMRTTVTGGTAKVLAGNGAVAAKTGTAEVVSNGKVITNGWMVGYRGDVAFAVIVEGGASGAKAAGPILKNFLSKFS</sequence>
<dbReference type="Gene3D" id="3.30.1390.30">
    <property type="entry name" value="Penicillin-binding protein 2a, domain 3"/>
    <property type="match status" value="1"/>
</dbReference>
<evidence type="ECO:0000259" key="6">
    <source>
        <dbReference type="Pfam" id="PF03717"/>
    </source>
</evidence>
<dbReference type="PANTHER" id="PTHR30627">
    <property type="entry name" value="PEPTIDOGLYCAN D,D-TRANSPEPTIDASE"/>
    <property type="match status" value="1"/>
</dbReference>
<evidence type="ECO:0000259" key="7">
    <source>
        <dbReference type="Pfam" id="PF05223"/>
    </source>
</evidence>
<dbReference type="InterPro" id="IPR007887">
    <property type="entry name" value="MecA_N"/>
</dbReference>
<feature type="region of interest" description="Disordered" evidence="4">
    <location>
        <begin position="1"/>
        <end position="25"/>
    </location>
</feature>
<dbReference type="Pfam" id="PF03717">
    <property type="entry name" value="PBP_dimer"/>
    <property type="match status" value="1"/>
</dbReference>
<evidence type="ECO:0000256" key="1">
    <source>
        <dbReference type="ARBA" id="ARBA00004370"/>
    </source>
</evidence>
<evidence type="ECO:0000256" key="4">
    <source>
        <dbReference type="SAM" id="MobiDB-lite"/>
    </source>
</evidence>
<accession>A0ABN2CY61</accession>
<dbReference type="InterPro" id="IPR005311">
    <property type="entry name" value="PBP_dimer"/>
</dbReference>
<dbReference type="InterPro" id="IPR012338">
    <property type="entry name" value="Beta-lactam/transpept-like"/>
</dbReference>
<feature type="compositionally biased region" description="Basic and acidic residues" evidence="4">
    <location>
        <begin position="10"/>
        <end position="21"/>
    </location>
</feature>
<evidence type="ECO:0000313" key="8">
    <source>
        <dbReference type="EMBL" id="GAA1565941.1"/>
    </source>
</evidence>
<name>A0ABN2CY61_9ACTN</name>
<protein>
    <submittedName>
        <fullName evidence="8">Penicillin-binding transpeptidase domain-containing protein</fullName>
    </submittedName>
</protein>
<evidence type="ECO:0000256" key="2">
    <source>
        <dbReference type="ARBA" id="ARBA00007171"/>
    </source>
</evidence>
<feature type="domain" description="Penicillin-binding protein dimerisation" evidence="6">
    <location>
        <begin position="149"/>
        <end position="303"/>
    </location>
</feature>
<dbReference type="SUPFAM" id="SSF56519">
    <property type="entry name" value="Penicillin binding protein dimerisation domain"/>
    <property type="match status" value="1"/>
</dbReference>
<dbReference type="InterPro" id="IPR036138">
    <property type="entry name" value="PBP_dimer_sf"/>
</dbReference>
<dbReference type="SUPFAM" id="SSF56601">
    <property type="entry name" value="beta-lactamase/transpeptidase-like"/>
    <property type="match status" value="1"/>
</dbReference>
<dbReference type="Pfam" id="PF00905">
    <property type="entry name" value="Transpeptidase"/>
    <property type="match status" value="1"/>
</dbReference>
<dbReference type="InterPro" id="IPR001460">
    <property type="entry name" value="PCN-bd_Tpept"/>
</dbReference>
<dbReference type="Pfam" id="PF05223">
    <property type="entry name" value="MecA_N"/>
    <property type="match status" value="1"/>
</dbReference>
<keyword evidence="3" id="KW-0472">Membrane</keyword>
<feature type="domain" description="NTF2-like N-terminal transpeptidase" evidence="7">
    <location>
        <begin position="33"/>
        <end position="138"/>
    </location>
</feature>
<comment type="caution">
    <text evidence="8">The sequence shown here is derived from an EMBL/GenBank/DDBJ whole genome shotgun (WGS) entry which is preliminary data.</text>
</comment>